<name>A0ABQ4BTK7_9ACTN</name>
<reference evidence="1 2" key="1">
    <citation type="submission" date="2021-01" db="EMBL/GenBank/DDBJ databases">
        <title>Whole genome shotgun sequence of Actinoplanes palleronii NBRC 14916.</title>
        <authorList>
            <person name="Komaki H."/>
            <person name="Tamura T."/>
        </authorList>
    </citation>
    <scope>NUCLEOTIDE SEQUENCE [LARGE SCALE GENOMIC DNA]</scope>
    <source>
        <strain evidence="1 2">NBRC 14916</strain>
    </source>
</reference>
<evidence type="ECO:0000313" key="2">
    <source>
        <dbReference type="Proteomes" id="UP000624709"/>
    </source>
</evidence>
<dbReference type="EMBL" id="BOMS01000207">
    <property type="protein sequence ID" value="GIE74019.1"/>
    <property type="molecule type" value="Genomic_DNA"/>
</dbReference>
<protein>
    <submittedName>
        <fullName evidence="1">Uncharacterized protein</fullName>
    </submittedName>
</protein>
<dbReference type="RefSeq" id="WP_203831554.1">
    <property type="nucleotide sequence ID" value="NZ_BAAATY010000090.1"/>
</dbReference>
<gene>
    <name evidence="1" type="ORF">Apa02nite_101270</name>
</gene>
<proteinExistence type="predicted"/>
<sequence length="65" mass="6923">MARALVERVAQHLVPGAAERRSALLVSTPLAPRPIVVLEQRRTADPEQPDFIVAALPTAAAEDGL</sequence>
<dbReference type="Proteomes" id="UP000624709">
    <property type="component" value="Unassembled WGS sequence"/>
</dbReference>
<evidence type="ECO:0000313" key="1">
    <source>
        <dbReference type="EMBL" id="GIE74019.1"/>
    </source>
</evidence>
<accession>A0ABQ4BTK7</accession>
<keyword evidence="2" id="KW-1185">Reference proteome</keyword>
<organism evidence="1 2">
    <name type="scientific">Actinoplanes palleronii</name>
    <dbReference type="NCBI Taxonomy" id="113570"/>
    <lineage>
        <taxon>Bacteria</taxon>
        <taxon>Bacillati</taxon>
        <taxon>Actinomycetota</taxon>
        <taxon>Actinomycetes</taxon>
        <taxon>Micromonosporales</taxon>
        <taxon>Micromonosporaceae</taxon>
        <taxon>Actinoplanes</taxon>
    </lineage>
</organism>
<comment type="caution">
    <text evidence="1">The sequence shown here is derived from an EMBL/GenBank/DDBJ whole genome shotgun (WGS) entry which is preliminary data.</text>
</comment>